<evidence type="ECO:0000313" key="2">
    <source>
        <dbReference type="Proteomes" id="UP000033202"/>
    </source>
</evidence>
<organism evidence="1 2">
    <name type="scientific">Sphingomonas changbaiensis NBRC 104936</name>
    <dbReference type="NCBI Taxonomy" id="1219043"/>
    <lineage>
        <taxon>Bacteria</taxon>
        <taxon>Pseudomonadati</taxon>
        <taxon>Pseudomonadota</taxon>
        <taxon>Alphaproteobacteria</taxon>
        <taxon>Sphingomonadales</taxon>
        <taxon>Sphingomonadaceae</taxon>
        <taxon>Sphingomonas</taxon>
    </lineage>
</organism>
<sequence length="158" mass="17274">MTLAQFQRALTDLTASPALCRAGRRDPDLLAQLYVLTPLEQARLGEIVASDGMEANCMIYRANRLAPIALNCPELCTALGDNLNRLVSAYWYAEPTTNVHFLVEAERFCSFLVEREDVPPAARDALSREHAKVRDRLAATGARAGEDAFAAARAMPPA</sequence>
<dbReference type="OrthoDB" id="8481909at2"/>
<dbReference type="STRING" id="1219043.SCH01S_39_00400"/>
<reference evidence="1 2" key="1">
    <citation type="submission" date="2015-04" db="EMBL/GenBank/DDBJ databases">
        <title>Whole genome shotgun sequence of Sphingomonas changbaiensis NBRC 104936.</title>
        <authorList>
            <person name="Katano-Makiyama Y."/>
            <person name="Hosoyama A."/>
            <person name="Hashimoto M."/>
            <person name="Noguchi M."/>
            <person name="Tsuchikane K."/>
            <person name="Ohji S."/>
            <person name="Yamazoe A."/>
            <person name="Ichikawa N."/>
            <person name="Kimura A."/>
            <person name="Fujita N."/>
        </authorList>
    </citation>
    <scope>NUCLEOTIDE SEQUENCE [LARGE SCALE GENOMIC DNA]</scope>
    <source>
        <strain evidence="1 2">NBRC 104936</strain>
    </source>
</reference>
<proteinExistence type="predicted"/>
<gene>
    <name evidence="1" type="ORF">SCH01S_39_00400</name>
</gene>
<dbReference type="EMBL" id="BBWU01000039">
    <property type="protein sequence ID" value="GAO39755.1"/>
    <property type="molecule type" value="Genomic_DNA"/>
</dbReference>
<protein>
    <submittedName>
        <fullName evidence="1">Uncharacterized protein</fullName>
    </submittedName>
</protein>
<dbReference type="RefSeq" id="WP_046348566.1">
    <property type="nucleotide sequence ID" value="NZ_BBWU01000039.1"/>
</dbReference>
<keyword evidence="2" id="KW-1185">Reference proteome</keyword>
<dbReference type="AlphaFoldDB" id="A0A0E9MRI3"/>
<dbReference type="Proteomes" id="UP000033202">
    <property type="component" value="Unassembled WGS sequence"/>
</dbReference>
<evidence type="ECO:0000313" key="1">
    <source>
        <dbReference type="EMBL" id="GAO39755.1"/>
    </source>
</evidence>
<name>A0A0E9MRI3_9SPHN</name>
<comment type="caution">
    <text evidence="1">The sequence shown here is derived from an EMBL/GenBank/DDBJ whole genome shotgun (WGS) entry which is preliminary data.</text>
</comment>
<accession>A0A0E9MRI3</accession>